<keyword evidence="3" id="KW-1185">Reference proteome</keyword>
<sequence length="189" mass="21794">MRNTFKIETERLVLRCWAEAHIDPCVQLCADPVVMRYFPDVLTRDRTLRLIGMFRDCFEKHGVFYAPIELKASGEFIGFAGLDVHDEEALPIGGCVDIGWRLKRSAWGRGFASEAARAWLRFGFETIGYEEIVAFTVPGNIPSQKVMTRIGMTHDERGDFEHPKLPEGHAFKRHLLYRMTNEDWQMRTG</sequence>
<feature type="domain" description="N-acetyltransferase" evidence="1">
    <location>
        <begin position="12"/>
        <end position="182"/>
    </location>
</feature>
<dbReference type="SUPFAM" id="SSF55729">
    <property type="entry name" value="Acyl-CoA N-acyltransferases (Nat)"/>
    <property type="match status" value="1"/>
</dbReference>
<dbReference type="Gene3D" id="3.40.630.30">
    <property type="match status" value="1"/>
</dbReference>
<gene>
    <name evidence="2" type="ORF">LAL4801_04909</name>
</gene>
<dbReference type="InterPro" id="IPR016181">
    <property type="entry name" value="Acyl_CoA_acyltransferase"/>
</dbReference>
<dbReference type="InterPro" id="IPR000182">
    <property type="entry name" value="GNAT_dom"/>
</dbReference>
<evidence type="ECO:0000313" key="2">
    <source>
        <dbReference type="EMBL" id="CTQ46450.1"/>
    </source>
</evidence>
<keyword evidence="2" id="KW-0808">Transferase</keyword>
<dbReference type="GO" id="GO:0016301">
    <property type="term" value="F:kinase activity"/>
    <property type="evidence" value="ECO:0007669"/>
    <property type="project" value="UniProtKB-KW"/>
</dbReference>
<dbReference type="PANTHER" id="PTHR43792:SF1">
    <property type="entry name" value="N-ACETYLTRANSFERASE DOMAIN-CONTAINING PROTEIN"/>
    <property type="match status" value="1"/>
</dbReference>
<name>A0A0M6YCB9_9HYPH</name>
<dbReference type="PANTHER" id="PTHR43792">
    <property type="entry name" value="GNAT FAMILY, PUTATIVE (AFU_ORTHOLOGUE AFUA_3G00765)-RELATED-RELATED"/>
    <property type="match status" value="1"/>
</dbReference>
<dbReference type="GO" id="GO:0016747">
    <property type="term" value="F:acyltransferase activity, transferring groups other than amino-acyl groups"/>
    <property type="evidence" value="ECO:0007669"/>
    <property type="project" value="InterPro"/>
</dbReference>
<proteinExistence type="predicted"/>
<dbReference type="EMBL" id="CXST01000003">
    <property type="protein sequence ID" value="CTQ46450.1"/>
    <property type="molecule type" value="Genomic_DNA"/>
</dbReference>
<dbReference type="AlphaFoldDB" id="A0A0M6YCB9"/>
<dbReference type="OrthoDB" id="9804153at2"/>
<organism evidence="2 3">
    <name type="scientific">Roseibium aggregatum</name>
    <dbReference type="NCBI Taxonomy" id="187304"/>
    <lineage>
        <taxon>Bacteria</taxon>
        <taxon>Pseudomonadati</taxon>
        <taxon>Pseudomonadota</taxon>
        <taxon>Alphaproteobacteria</taxon>
        <taxon>Hyphomicrobiales</taxon>
        <taxon>Stappiaceae</taxon>
        <taxon>Roseibium</taxon>
    </lineage>
</organism>
<accession>A0A0M6YCB9</accession>
<dbReference type="Proteomes" id="UP000048926">
    <property type="component" value="Unassembled WGS sequence"/>
</dbReference>
<keyword evidence="2" id="KW-0418">Kinase</keyword>
<dbReference type="Pfam" id="PF13302">
    <property type="entry name" value="Acetyltransf_3"/>
    <property type="match status" value="1"/>
</dbReference>
<protein>
    <submittedName>
        <fullName evidence="2">Anhydro-N-acetylmuramic acid kinase</fullName>
    </submittedName>
</protein>
<dbReference type="InterPro" id="IPR051531">
    <property type="entry name" value="N-acetyltransferase"/>
</dbReference>
<evidence type="ECO:0000313" key="3">
    <source>
        <dbReference type="Proteomes" id="UP000048926"/>
    </source>
</evidence>
<reference evidence="3" key="1">
    <citation type="submission" date="2015-07" db="EMBL/GenBank/DDBJ databases">
        <authorList>
            <person name="Rodrigo-Torres Lidia"/>
            <person name="Arahal R.David."/>
        </authorList>
    </citation>
    <scope>NUCLEOTIDE SEQUENCE [LARGE SCALE GENOMIC DNA]</scope>
    <source>
        <strain evidence="3">CECT 4801</strain>
    </source>
</reference>
<dbReference type="RefSeq" id="WP_055660252.1">
    <property type="nucleotide sequence ID" value="NZ_CXST01000003.1"/>
</dbReference>
<evidence type="ECO:0000259" key="1">
    <source>
        <dbReference type="PROSITE" id="PS51186"/>
    </source>
</evidence>
<dbReference type="PROSITE" id="PS51186">
    <property type="entry name" value="GNAT"/>
    <property type="match status" value="1"/>
</dbReference>